<dbReference type="PANTHER" id="PTHR22792">
    <property type="entry name" value="LUPUS LA PROTEIN-RELATED"/>
    <property type="match status" value="1"/>
</dbReference>
<dbReference type="SMART" id="SM00715">
    <property type="entry name" value="LA"/>
    <property type="match status" value="1"/>
</dbReference>
<dbReference type="InterPro" id="IPR045180">
    <property type="entry name" value="La_dom_prot"/>
</dbReference>
<dbReference type="PRINTS" id="PR00302">
    <property type="entry name" value="LUPUSLA"/>
</dbReference>
<dbReference type="SUPFAM" id="SSF46785">
    <property type="entry name" value="Winged helix' DNA-binding domain"/>
    <property type="match status" value="1"/>
</dbReference>
<keyword evidence="8" id="KW-1185">Reference proteome</keyword>
<dbReference type="OrthoDB" id="439993at2759"/>
<dbReference type="EMBL" id="CAJPIZ010000166">
    <property type="protein sequence ID" value="CAG2100650.1"/>
    <property type="molecule type" value="Genomic_DNA"/>
</dbReference>
<dbReference type="AlphaFoldDB" id="A0A7R9KC08"/>
<feature type="region of interest" description="Disordered" evidence="5">
    <location>
        <begin position="328"/>
        <end position="355"/>
    </location>
</feature>
<keyword evidence="2 4" id="KW-0694">RNA-binding</keyword>
<organism evidence="7">
    <name type="scientific">Medioppia subpectinata</name>
    <dbReference type="NCBI Taxonomy" id="1979941"/>
    <lineage>
        <taxon>Eukaryota</taxon>
        <taxon>Metazoa</taxon>
        <taxon>Ecdysozoa</taxon>
        <taxon>Arthropoda</taxon>
        <taxon>Chelicerata</taxon>
        <taxon>Arachnida</taxon>
        <taxon>Acari</taxon>
        <taxon>Acariformes</taxon>
        <taxon>Sarcoptiformes</taxon>
        <taxon>Oribatida</taxon>
        <taxon>Brachypylina</taxon>
        <taxon>Oppioidea</taxon>
        <taxon>Oppiidae</taxon>
        <taxon>Medioppia</taxon>
    </lineage>
</organism>
<dbReference type="InterPro" id="IPR006630">
    <property type="entry name" value="La_HTH"/>
</dbReference>
<reference evidence="7" key="1">
    <citation type="submission" date="2020-11" db="EMBL/GenBank/DDBJ databases">
        <authorList>
            <person name="Tran Van P."/>
        </authorList>
    </citation>
    <scope>NUCLEOTIDE SEQUENCE</scope>
</reference>
<gene>
    <name evidence="7" type="ORF">OSB1V03_LOCUS714</name>
</gene>
<dbReference type="GO" id="GO:0008033">
    <property type="term" value="P:tRNA processing"/>
    <property type="evidence" value="ECO:0007669"/>
    <property type="project" value="TreeGrafter"/>
</dbReference>
<proteinExistence type="predicted"/>
<dbReference type="CDD" id="cd12291">
    <property type="entry name" value="RRM1_La"/>
    <property type="match status" value="1"/>
</dbReference>
<evidence type="ECO:0000259" key="6">
    <source>
        <dbReference type="PROSITE" id="PS50961"/>
    </source>
</evidence>
<evidence type="ECO:0000256" key="4">
    <source>
        <dbReference type="PROSITE-ProRule" id="PRU00332"/>
    </source>
</evidence>
<protein>
    <recommendedName>
        <fullName evidence="6">HTH La-type RNA-binding domain-containing protein</fullName>
    </recommendedName>
</protein>
<dbReference type="GO" id="GO:0003729">
    <property type="term" value="F:mRNA binding"/>
    <property type="evidence" value="ECO:0007669"/>
    <property type="project" value="TreeGrafter"/>
</dbReference>
<evidence type="ECO:0000313" key="7">
    <source>
        <dbReference type="EMBL" id="CAD7620220.1"/>
    </source>
</evidence>
<dbReference type="SUPFAM" id="SSF54928">
    <property type="entry name" value="RNA-binding domain, RBD"/>
    <property type="match status" value="1"/>
</dbReference>
<dbReference type="PANTHER" id="PTHR22792:SF166">
    <property type="entry name" value="LUPUS LA PROTEIN HOMOLOG"/>
    <property type="match status" value="1"/>
</dbReference>
<dbReference type="InterPro" id="IPR014886">
    <property type="entry name" value="La_xRRM"/>
</dbReference>
<dbReference type="GO" id="GO:0010494">
    <property type="term" value="C:cytoplasmic stress granule"/>
    <property type="evidence" value="ECO:0007669"/>
    <property type="project" value="TreeGrafter"/>
</dbReference>
<dbReference type="GO" id="GO:0045727">
    <property type="term" value="P:positive regulation of translation"/>
    <property type="evidence" value="ECO:0007669"/>
    <property type="project" value="TreeGrafter"/>
</dbReference>
<dbReference type="EMBL" id="OC854741">
    <property type="protein sequence ID" value="CAD7620220.1"/>
    <property type="molecule type" value="Genomic_DNA"/>
</dbReference>
<dbReference type="GO" id="GO:1990904">
    <property type="term" value="C:ribonucleoprotein complex"/>
    <property type="evidence" value="ECO:0007669"/>
    <property type="project" value="InterPro"/>
</dbReference>
<dbReference type="Pfam" id="PF08777">
    <property type="entry name" value="RRM_3"/>
    <property type="match status" value="1"/>
</dbReference>
<dbReference type="InterPro" id="IPR036390">
    <property type="entry name" value="WH_DNA-bd_sf"/>
</dbReference>
<sequence>MTAAKSTWTEVMDQLEYYFSDINLMNDHFMRSAAKKDDGWLSLDTLMRFKRLNGLVDNSADALTAALEKSRSDWFEVNAANDKVRRRPTKPLPQVSDQLTASLDERTLFVTGFPPKTTADELIHWSKQFAGVLSVRPNRLKTSRLFDGTVSVIFTDKSMADKMRAQSGVAFNGHELAVETKLEHNFRQKALIPKHGNNGSKGTVGPTTNGHTDSEAKKGTNPIVVKLIGLKRSVSVDRIKKCLSLYGRVVYVGRHPTGYCLAHFADRSDGLRLLADSIGPTAEDAKGVTGHKVCIAKNEVTAQLLTEEEEKQFWSVMVEKTVRHNRLRKQANEHKKRKRSVSHTVVDSAKRLAQS</sequence>
<dbReference type="InterPro" id="IPR002344">
    <property type="entry name" value="Lupus_La"/>
</dbReference>
<dbReference type="PROSITE" id="PS50961">
    <property type="entry name" value="HTH_LA"/>
    <property type="match status" value="1"/>
</dbReference>
<dbReference type="Gene3D" id="1.10.10.10">
    <property type="entry name" value="Winged helix-like DNA-binding domain superfamily/Winged helix DNA-binding domain"/>
    <property type="match status" value="1"/>
</dbReference>
<dbReference type="SMART" id="SM00360">
    <property type="entry name" value="RRM"/>
    <property type="match status" value="1"/>
</dbReference>
<feature type="compositionally biased region" description="Basic residues" evidence="5">
    <location>
        <begin position="328"/>
        <end position="341"/>
    </location>
</feature>
<dbReference type="Gene3D" id="3.30.70.330">
    <property type="match status" value="2"/>
</dbReference>
<dbReference type="InterPro" id="IPR000504">
    <property type="entry name" value="RRM_dom"/>
</dbReference>
<evidence type="ECO:0000256" key="1">
    <source>
        <dbReference type="ARBA" id="ARBA00004123"/>
    </source>
</evidence>
<comment type="subcellular location">
    <subcellularLocation>
        <location evidence="1">Nucleus</location>
    </subcellularLocation>
</comment>
<accession>A0A7R9KC08</accession>
<feature type="domain" description="HTH La-type RNA-binding" evidence="6">
    <location>
        <begin position="1"/>
        <end position="94"/>
    </location>
</feature>
<evidence type="ECO:0000313" key="8">
    <source>
        <dbReference type="Proteomes" id="UP000759131"/>
    </source>
</evidence>
<dbReference type="GO" id="GO:0005634">
    <property type="term" value="C:nucleus"/>
    <property type="evidence" value="ECO:0007669"/>
    <property type="project" value="UniProtKB-SubCell"/>
</dbReference>
<dbReference type="InterPro" id="IPR012677">
    <property type="entry name" value="Nucleotide-bd_a/b_plait_sf"/>
</dbReference>
<dbReference type="InterPro" id="IPR035979">
    <property type="entry name" value="RBD_domain_sf"/>
</dbReference>
<evidence type="ECO:0000256" key="3">
    <source>
        <dbReference type="ARBA" id="ARBA00023242"/>
    </source>
</evidence>
<feature type="region of interest" description="Disordered" evidence="5">
    <location>
        <begin position="192"/>
        <end position="218"/>
    </location>
</feature>
<feature type="compositionally biased region" description="Polar residues" evidence="5">
    <location>
        <begin position="197"/>
        <end position="211"/>
    </location>
</feature>
<dbReference type="Proteomes" id="UP000759131">
    <property type="component" value="Unassembled WGS sequence"/>
</dbReference>
<dbReference type="Pfam" id="PF05383">
    <property type="entry name" value="La"/>
    <property type="match status" value="1"/>
</dbReference>
<keyword evidence="3" id="KW-0539">Nucleus</keyword>
<evidence type="ECO:0000256" key="5">
    <source>
        <dbReference type="SAM" id="MobiDB-lite"/>
    </source>
</evidence>
<dbReference type="GO" id="GO:0005829">
    <property type="term" value="C:cytosol"/>
    <property type="evidence" value="ECO:0007669"/>
    <property type="project" value="TreeGrafter"/>
</dbReference>
<evidence type="ECO:0000256" key="2">
    <source>
        <dbReference type="ARBA" id="ARBA00022884"/>
    </source>
</evidence>
<name>A0A7R9KC08_9ACAR</name>
<dbReference type="InterPro" id="IPR036388">
    <property type="entry name" value="WH-like_DNA-bd_sf"/>
</dbReference>